<evidence type="ECO:0000256" key="3">
    <source>
        <dbReference type="ARBA" id="ARBA00022801"/>
    </source>
</evidence>
<keyword evidence="2" id="KW-0479">Metal-binding</keyword>
<dbReference type="GO" id="GO:0046872">
    <property type="term" value="F:metal ion binding"/>
    <property type="evidence" value="ECO:0007669"/>
    <property type="project" value="UniProtKB-KW"/>
</dbReference>
<dbReference type="EMBL" id="OBML01000006">
    <property type="protein sequence ID" value="SOC09290.1"/>
    <property type="molecule type" value="Genomic_DNA"/>
</dbReference>
<evidence type="ECO:0000313" key="6">
    <source>
        <dbReference type="EMBL" id="SOC09290.1"/>
    </source>
</evidence>
<evidence type="ECO:0000313" key="7">
    <source>
        <dbReference type="Proteomes" id="UP000219331"/>
    </source>
</evidence>
<dbReference type="InterPro" id="IPR006879">
    <property type="entry name" value="YdjC-like"/>
</dbReference>
<keyword evidence="3" id="KW-0378">Hydrolase</keyword>
<dbReference type="AlphaFoldDB" id="A0A285SNC7"/>
<dbReference type="Proteomes" id="UP000219331">
    <property type="component" value="Unassembled WGS sequence"/>
</dbReference>
<dbReference type="GO" id="GO:0016787">
    <property type="term" value="F:hydrolase activity"/>
    <property type="evidence" value="ECO:0007669"/>
    <property type="project" value="UniProtKB-KW"/>
</dbReference>
<protein>
    <recommendedName>
        <fullName evidence="8">YdjC-like protein</fullName>
    </recommendedName>
</protein>
<keyword evidence="5" id="KW-0119">Carbohydrate metabolism</keyword>
<evidence type="ECO:0000256" key="1">
    <source>
        <dbReference type="ARBA" id="ARBA00001946"/>
    </source>
</evidence>
<evidence type="ECO:0000256" key="2">
    <source>
        <dbReference type="ARBA" id="ARBA00022723"/>
    </source>
</evidence>
<sequence length="262" mass="29839">MKRILLTSADYGLAFGVDRALRELISAGALSAVGCLVVSDLWSREYLPLRDTVDSVRHRTLVGLTLTLTRPFAPLSMRARGQFGSRFPKARWWRLWGALRLLPDEMLAEEVEAQLTCFEEFYQRPADFVHVADELLAVPALARVVLKQVALRRWPPRIVMPQLGPRAATRFARTARDAGLKVLERGPDFPETIDEAVHVQHLRRGMDGLSDRTVVFCQPGEIDDRLRRVEPRARLDTRSAQFAFLKGDTFPLLLMEKDIFLY</sequence>
<evidence type="ECO:0008006" key="8">
    <source>
        <dbReference type="Google" id="ProtNLM"/>
    </source>
</evidence>
<dbReference type="Gene3D" id="3.20.20.370">
    <property type="entry name" value="Glycoside hydrolase/deacetylase"/>
    <property type="match status" value="1"/>
</dbReference>
<accession>A0A285SNC7</accession>
<dbReference type="STRING" id="538381.GCA_001696535_02537"/>
<dbReference type="SUPFAM" id="SSF88713">
    <property type="entry name" value="Glycoside hydrolase/deacetylase"/>
    <property type="match status" value="1"/>
</dbReference>
<reference evidence="6 7" key="1">
    <citation type="submission" date="2017-08" db="EMBL/GenBank/DDBJ databases">
        <authorList>
            <person name="de Groot N.N."/>
        </authorList>
    </citation>
    <scope>NUCLEOTIDE SEQUENCE [LARGE SCALE GENOMIC DNA]</scope>
    <source>
        <strain evidence="6 7">USBA 352</strain>
    </source>
</reference>
<name>A0A285SNC7_9HYPH</name>
<dbReference type="RefSeq" id="WP_097175019.1">
    <property type="nucleotide sequence ID" value="NZ_OBML01000006.1"/>
</dbReference>
<dbReference type="Pfam" id="PF04794">
    <property type="entry name" value="YdjC"/>
    <property type="match status" value="1"/>
</dbReference>
<organism evidence="6 7">
    <name type="scientific">Stappia indica</name>
    <dbReference type="NCBI Taxonomy" id="538381"/>
    <lineage>
        <taxon>Bacteria</taxon>
        <taxon>Pseudomonadati</taxon>
        <taxon>Pseudomonadota</taxon>
        <taxon>Alphaproteobacteria</taxon>
        <taxon>Hyphomicrobiales</taxon>
        <taxon>Stappiaceae</taxon>
        <taxon>Stappia</taxon>
    </lineage>
</organism>
<evidence type="ECO:0000256" key="4">
    <source>
        <dbReference type="ARBA" id="ARBA00022842"/>
    </source>
</evidence>
<evidence type="ECO:0000256" key="5">
    <source>
        <dbReference type="ARBA" id="ARBA00023277"/>
    </source>
</evidence>
<dbReference type="PROSITE" id="PS51257">
    <property type="entry name" value="PROKAR_LIPOPROTEIN"/>
    <property type="match status" value="1"/>
</dbReference>
<comment type="cofactor">
    <cofactor evidence="1">
        <name>Mg(2+)</name>
        <dbReference type="ChEBI" id="CHEBI:18420"/>
    </cofactor>
</comment>
<gene>
    <name evidence="6" type="ORF">SAMN05421512_1068</name>
</gene>
<keyword evidence="7" id="KW-1185">Reference proteome</keyword>
<proteinExistence type="predicted"/>
<keyword evidence="4" id="KW-0460">Magnesium</keyword>
<dbReference type="OrthoDB" id="9774177at2"/>
<dbReference type="GO" id="GO:0005975">
    <property type="term" value="P:carbohydrate metabolic process"/>
    <property type="evidence" value="ECO:0007669"/>
    <property type="project" value="InterPro"/>
</dbReference>
<dbReference type="InterPro" id="IPR011330">
    <property type="entry name" value="Glyco_hydro/deAcase_b/a-brl"/>
</dbReference>